<sequence length="111" mass="11935">MSDASKRTGNLVKSTDASALQAAIETMDSLSQCGFGQIEAICGLALSALENPETATDIDRIGTALEAIQNIADDIKNSVNCQAEDVGCHWINVPWRRRADARRQQNSEGQS</sequence>
<evidence type="ECO:0000313" key="2">
    <source>
        <dbReference type="Proteomes" id="UP000815677"/>
    </source>
</evidence>
<protein>
    <submittedName>
        <fullName evidence="1">Uncharacterized protein</fullName>
    </submittedName>
</protein>
<organism evidence="1 2">
    <name type="scientific">Mycena chlorophos</name>
    <name type="common">Agaric fungus</name>
    <name type="synonym">Agaricus chlorophos</name>
    <dbReference type="NCBI Taxonomy" id="658473"/>
    <lineage>
        <taxon>Eukaryota</taxon>
        <taxon>Fungi</taxon>
        <taxon>Dikarya</taxon>
        <taxon>Basidiomycota</taxon>
        <taxon>Agaricomycotina</taxon>
        <taxon>Agaricomycetes</taxon>
        <taxon>Agaricomycetidae</taxon>
        <taxon>Agaricales</taxon>
        <taxon>Marasmiineae</taxon>
        <taxon>Mycenaceae</taxon>
        <taxon>Mycena</taxon>
    </lineage>
</organism>
<dbReference type="Proteomes" id="UP000815677">
    <property type="component" value="Unassembled WGS sequence"/>
</dbReference>
<name>A0ABQ0KZ16_MYCCL</name>
<gene>
    <name evidence="1" type="ORF">MCHLO_01700</name>
</gene>
<keyword evidence="2" id="KW-1185">Reference proteome</keyword>
<proteinExistence type="predicted"/>
<dbReference type="EMBL" id="DF839573">
    <property type="protein sequence ID" value="GAT44058.1"/>
    <property type="molecule type" value="Genomic_DNA"/>
</dbReference>
<reference evidence="1" key="1">
    <citation type="submission" date="2014-09" db="EMBL/GenBank/DDBJ databases">
        <title>Genome sequence of the luminous mushroom Mycena chlorophos for searching fungal bioluminescence genes.</title>
        <authorList>
            <person name="Tanaka Y."/>
            <person name="Kasuga D."/>
            <person name="Oba Y."/>
            <person name="Hase S."/>
            <person name="Sato K."/>
            <person name="Oba Y."/>
            <person name="Sakakibara Y."/>
        </authorList>
    </citation>
    <scope>NUCLEOTIDE SEQUENCE</scope>
</reference>
<accession>A0ABQ0KZ16</accession>
<evidence type="ECO:0000313" key="1">
    <source>
        <dbReference type="EMBL" id="GAT44058.1"/>
    </source>
</evidence>